<sequence length="44" mass="5018">MLISKDPDFKLSYLIKKKPLKLIKVNLGNVSNSALLELFSKKLE</sequence>
<evidence type="ECO:0000313" key="2">
    <source>
        <dbReference type="Proteomes" id="UP000236736"/>
    </source>
</evidence>
<evidence type="ECO:0000313" key="1">
    <source>
        <dbReference type="EMBL" id="SEF96994.1"/>
    </source>
</evidence>
<dbReference type="Proteomes" id="UP000236736">
    <property type="component" value="Unassembled WGS sequence"/>
</dbReference>
<protein>
    <submittedName>
        <fullName evidence="1">Uncharacterized protein</fullName>
    </submittedName>
</protein>
<gene>
    <name evidence="1" type="ORF">SAMN03080598_02021</name>
</gene>
<organism evidence="1 2">
    <name type="scientific">Algoriphagus boritolerans DSM 17298 = JCM 18970</name>
    <dbReference type="NCBI Taxonomy" id="1120964"/>
    <lineage>
        <taxon>Bacteria</taxon>
        <taxon>Pseudomonadati</taxon>
        <taxon>Bacteroidota</taxon>
        <taxon>Cytophagia</taxon>
        <taxon>Cytophagales</taxon>
        <taxon>Cyclobacteriaceae</taxon>
        <taxon>Algoriphagus</taxon>
    </lineage>
</organism>
<dbReference type="AlphaFoldDB" id="A0A1H5WC00"/>
<keyword evidence="2" id="KW-1185">Reference proteome</keyword>
<dbReference type="EMBL" id="FNVR01000009">
    <property type="protein sequence ID" value="SEF96994.1"/>
    <property type="molecule type" value="Genomic_DNA"/>
</dbReference>
<accession>A0A1H5WC00</accession>
<name>A0A1H5WC00_9BACT</name>
<reference evidence="2" key="1">
    <citation type="submission" date="2016-10" db="EMBL/GenBank/DDBJ databases">
        <authorList>
            <person name="Varghese N."/>
            <person name="Submissions S."/>
        </authorList>
    </citation>
    <scope>NUCLEOTIDE SEQUENCE [LARGE SCALE GENOMIC DNA]</scope>
    <source>
        <strain evidence="2">DSM 17298</strain>
    </source>
</reference>
<proteinExistence type="predicted"/>